<dbReference type="Proteomes" id="UP000321617">
    <property type="component" value="Unassembled WGS sequence"/>
</dbReference>
<gene>
    <name evidence="4" type="ORF">LX16_4036</name>
</gene>
<proteinExistence type="predicted"/>
<evidence type="ECO:0000313" key="4">
    <source>
        <dbReference type="EMBL" id="TWJ10616.1"/>
    </source>
</evidence>
<dbReference type="GO" id="GO:0005524">
    <property type="term" value="F:ATP binding"/>
    <property type="evidence" value="ECO:0007669"/>
    <property type="project" value="UniProtKB-KW"/>
</dbReference>
<dbReference type="SUPFAM" id="SSF52540">
    <property type="entry name" value="P-loop containing nucleoside triphosphate hydrolases"/>
    <property type="match status" value="1"/>
</dbReference>
<dbReference type="InterPro" id="IPR027417">
    <property type="entry name" value="P-loop_NTPase"/>
</dbReference>
<evidence type="ECO:0000256" key="1">
    <source>
        <dbReference type="ARBA" id="ARBA00022741"/>
    </source>
</evidence>
<dbReference type="Pfam" id="PF00005">
    <property type="entry name" value="ABC_tran"/>
    <property type="match status" value="1"/>
</dbReference>
<keyword evidence="1" id="KW-0547">Nucleotide-binding</keyword>
<protein>
    <submittedName>
        <fullName evidence="4">Putative ABC transport system ATP-binding protein</fullName>
    </submittedName>
</protein>
<dbReference type="GO" id="GO:0016887">
    <property type="term" value="F:ATP hydrolysis activity"/>
    <property type="evidence" value="ECO:0007669"/>
    <property type="project" value="InterPro"/>
</dbReference>
<dbReference type="RefSeq" id="WP_147141353.1">
    <property type="nucleotide sequence ID" value="NZ_BAABIJ010000003.1"/>
</dbReference>
<evidence type="ECO:0000256" key="2">
    <source>
        <dbReference type="ARBA" id="ARBA00022840"/>
    </source>
</evidence>
<dbReference type="PROSITE" id="PS50893">
    <property type="entry name" value="ABC_TRANSPORTER_2"/>
    <property type="match status" value="1"/>
</dbReference>
<dbReference type="EMBL" id="VLLL01000007">
    <property type="protein sequence ID" value="TWJ10616.1"/>
    <property type="molecule type" value="Genomic_DNA"/>
</dbReference>
<evidence type="ECO:0000313" key="5">
    <source>
        <dbReference type="Proteomes" id="UP000321617"/>
    </source>
</evidence>
<feature type="domain" description="ABC transporter" evidence="3">
    <location>
        <begin position="4"/>
        <end position="241"/>
    </location>
</feature>
<keyword evidence="2 4" id="KW-0067">ATP-binding</keyword>
<dbReference type="PANTHER" id="PTHR24220:SF659">
    <property type="entry name" value="TRANSPORTER, PUTATIVE-RELATED"/>
    <property type="match status" value="1"/>
</dbReference>
<organism evidence="4 5">
    <name type="scientific">Stackebrandtia albiflava</name>
    <dbReference type="NCBI Taxonomy" id="406432"/>
    <lineage>
        <taxon>Bacteria</taxon>
        <taxon>Bacillati</taxon>
        <taxon>Actinomycetota</taxon>
        <taxon>Actinomycetes</taxon>
        <taxon>Glycomycetales</taxon>
        <taxon>Glycomycetaceae</taxon>
        <taxon>Stackebrandtia</taxon>
    </lineage>
</organism>
<evidence type="ECO:0000259" key="3">
    <source>
        <dbReference type="PROSITE" id="PS50893"/>
    </source>
</evidence>
<dbReference type="OrthoDB" id="9802264at2"/>
<dbReference type="PANTHER" id="PTHR24220">
    <property type="entry name" value="IMPORT ATP-BINDING PROTEIN"/>
    <property type="match status" value="1"/>
</dbReference>
<accession>A0A562UYD3</accession>
<dbReference type="AlphaFoldDB" id="A0A562UYD3"/>
<dbReference type="InterPro" id="IPR003593">
    <property type="entry name" value="AAA+_ATPase"/>
</dbReference>
<reference evidence="4 5" key="1">
    <citation type="journal article" date="2013" name="Stand. Genomic Sci.">
        <title>Genomic Encyclopedia of Type Strains, Phase I: The one thousand microbial genomes (KMG-I) project.</title>
        <authorList>
            <person name="Kyrpides N.C."/>
            <person name="Woyke T."/>
            <person name="Eisen J.A."/>
            <person name="Garrity G."/>
            <person name="Lilburn T.G."/>
            <person name="Beck B.J."/>
            <person name="Whitman W.B."/>
            <person name="Hugenholtz P."/>
            <person name="Klenk H.P."/>
        </authorList>
    </citation>
    <scope>NUCLEOTIDE SEQUENCE [LARGE SCALE GENOMIC DNA]</scope>
    <source>
        <strain evidence="4 5">DSM 45044</strain>
    </source>
</reference>
<comment type="caution">
    <text evidence="4">The sequence shown here is derived from an EMBL/GenBank/DDBJ whole genome shotgun (WGS) entry which is preliminary data.</text>
</comment>
<dbReference type="Gene3D" id="3.40.50.300">
    <property type="entry name" value="P-loop containing nucleotide triphosphate hydrolases"/>
    <property type="match status" value="1"/>
</dbReference>
<keyword evidence="5" id="KW-1185">Reference proteome</keyword>
<dbReference type="InterPro" id="IPR003439">
    <property type="entry name" value="ABC_transporter-like_ATP-bd"/>
</dbReference>
<dbReference type="GO" id="GO:0022857">
    <property type="term" value="F:transmembrane transporter activity"/>
    <property type="evidence" value="ECO:0007669"/>
    <property type="project" value="TreeGrafter"/>
</dbReference>
<sequence>MTLIDVIGVTKRHPGMSERPALHRVDARFYPGRLTVLAGPSGSGKTTLLSIMGGFDVPDSGEIRFREPLPSGTAPAGLAWSDAGYLPQALVLLDELTVAQNVQLPVNLAPTPPPGDLADPSHTTAWLRALDIDHLADRYPSQTSGGEQQRAALARALRLRPRVLFADEPTGQLDPSRVDLVTDVLRDYAAGGAAVIITSHDPAVINAADTVVTMEDGTVVDVVHRTGRGAMVPKPPDHAPTW</sequence>
<dbReference type="InterPro" id="IPR015854">
    <property type="entry name" value="ABC_transpr_LolD-like"/>
</dbReference>
<dbReference type="SMART" id="SM00382">
    <property type="entry name" value="AAA"/>
    <property type="match status" value="1"/>
</dbReference>
<dbReference type="GO" id="GO:0005886">
    <property type="term" value="C:plasma membrane"/>
    <property type="evidence" value="ECO:0007669"/>
    <property type="project" value="TreeGrafter"/>
</dbReference>
<name>A0A562UYD3_9ACTN</name>